<dbReference type="KEGG" id="tasa:A1Q1_02891"/>
<evidence type="ECO:0000256" key="1">
    <source>
        <dbReference type="SAM" id="MobiDB-lite"/>
    </source>
</evidence>
<feature type="compositionally biased region" description="Polar residues" evidence="1">
    <location>
        <begin position="32"/>
        <end position="41"/>
    </location>
</feature>
<evidence type="ECO:0000313" key="2">
    <source>
        <dbReference type="EMBL" id="EJT48187.1"/>
    </source>
</evidence>
<dbReference type="VEuPathDB" id="FungiDB:A1Q1_02891"/>
<accession>J6EZ95</accession>
<dbReference type="AlphaFoldDB" id="J6EZ95"/>
<organism evidence="2 3">
    <name type="scientific">Trichosporon asahii var. asahii (strain ATCC 90039 / CBS 2479 / JCM 2466 / KCTC 7840 / NBRC 103889/ NCYC 2677 / UAMH 7654)</name>
    <name type="common">Yeast</name>
    <dbReference type="NCBI Taxonomy" id="1186058"/>
    <lineage>
        <taxon>Eukaryota</taxon>
        <taxon>Fungi</taxon>
        <taxon>Dikarya</taxon>
        <taxon>Basidiomycota</taxon>
        <taxon>Agaricomycotina</taxon>
        <taxon>Tremellomycetes</taxon>
        <taxon>Trichosporonales</taxon>
        <taxon>Trichosporonaceae</taxon>
        <taxon>Trichosporon</taxon>
    </lineage>
</organism>
<dbReference type="RefSeq" id="XP_014179595.1">
    <property type="nucleotide sequence ID" value="XM_014324120.1"/>
</dbReference>
<proteinExistence type="predicted"/>
<dbReference type="Proteomes" id="UP000002748">
    <property type="component" value="Unassembled WGS sequence"/>
</dbReference>
<feature type="compositionally biased region" description="Basic and acidic residues" evidence="1">
    <location>
        <begin position="104"/>
        <end position="114"/>
    </location>
</feature>
<dbReference type="HOGENOM" id="CLU_1679204_0_0_1"/>
<protein>
    <submittedName>
        <fullName evidence="2">Uncharacterized protein</fullName>
    </submittedName>
</protein>
<gene>
    <name evidence="2" type="ORF">A1Q1_02891</name>
</gene>
<feature type="region of interest" description="Disordered" evidence="1">
    <location>
        <begin position="1"/>
        <end position="157"/>
    </location>
</feature>
<name>J6EZ95_TRIAS</name>
<dbReference type="GeneID" id="25986404"/>
<reference evidence="2 3" key="1">
    <citation type="journal article" date="2012" name="Eukaryot. Cell">
        <title>Draft genome sequence of CBS 2479, the standard type strain of Trichosporon asahii.</title>
        <authorList>
            <person name="Yang R.Y."/>
            <person name="Li H.T."/>
            <person name="Zhu H."/>
            <person name="Zhou G.P."/>
            <person name="Wang M."/>
            <person name="Wang L."/>
        </authorList>
    </citation>
    <scope>NUCLEOTIDE SEQUENCE [LARGE SCALE GENOMIC DNA]</scope>
    <source>
        <strain evidence="3">ATCC 90039 / CBS 2479 / JCM 2466 / KCTC 7840 / NCYC 2677 / UAMH 7654</strain>
    </source>
</reference>
<dbReference type="EMBL" id="ALBS01000211">
    <property type="protein sequence ID" value="EJT48187.1"/>
    <property type="molecule type" value="Genomic_DNA"/>
</dbReference>
<sequence>MSQQPQSRVAPDVHPAGGGVVNNEEQAATFPGSGSTASEPISQKVKAAAENIKKKLGNVGYDNSDETGNDHRVDMYPQGHRSASRSRDRSAQGRQTRQGLADPDDYRVDTERVGRSTAPSGLRNESHNEHHHSHHHGETGELAGGQTVGGQSHHHRG</sequence>
<evidence type="ECO:0000313" key="3">
    <source>
        <dbReference type="Proteomes" id="UP000002748"/>
    </source>
</evidence>
<comment type="caution">
    <text evidence="2">The sequence shown here is derived from an EMBL/GenBank/DDBJ whole genome shotgun (WGS) entry which is preliminary data.</text>
</comment>